<dbReference type="NCBIfam" id="NF045521">
    <property type="entry name" value="rhoda_near_glyco"/>
    <property type="match status" value="1"/>
</dbReference>
<feature type="chain" id="PRO_5018088871" evidence="1">
    <location>
        <begin position="25"/>
        <end position="170"/>
    </location>
</feature>
<evidence type="ECO:0000313" key="4">
    <source>
        <dbReference type="Proteomes" id="UP000281985"/>
    </source>
</evidence>
<dbReference type="AlphaFoldDB" id="A0A3M0GED9"/>
<dbReference type="EMBL" id="REFV01000003">
    <property type="protein sequence ID" value="RMB62857.1"/>
    <property type="molecule type" value="Genomic_DNA"/>
</dbReference>
<organism evidence="3 4">
    <name type="scientific">Dokdonia sinensis</name>
    <dbReference type="NCBI Taxonomy" id="2479847"/>
    <lineage>
        <taxon>Bacteria</taxon>
        <taxon>Pseudomonadati</taxon>
        <taxon>Bacteroidota</taxon>
        <taxon>Flavobacteriia</taxon>
        <taxon>Flavobacteriales</taxon>
        <taxon>Flavobacteriaceae</taxon>
        <taxon>Dokdonia</taxon>
    </lineage>
</organism>
<evidence type="ECO:0000313" key="3">
    <source>
        <dbReference type="EMBL" id="RMB62857.1"/>
    </source>
</evidence>
<accession>A0A3M0GED9</accession>
<dbReference type="InterPro" id="IPR001763">
    <property type="entry name" value="Rhodanese-like_dom"/>
</dbReference>
<dbReference type="Proteomes" id="UP000281985">
    <property type="component" value="Unassembled WGS sequence"/>
</dbReference>
<protein>
    <submittedName>
        <fullName evidence="3">Rhodanese-like domain-containing protein</fullName>
    </submittedName>
</protein>
<dbReference type="SMART" id="SM00450">
    <property type="entry name" value="RHOD"/>
    <property type="match status" value="1"/>
</dbReference>
<dbReference type="InterPro" id="IPR036873">
    <property type="entry name" value="Rhodanese-like_dom_sf"/>
</dbReference>
<proteinExistence type="predicted"/>
<dbReference type="PROSITE" id="PS50206">
    <property type="entry name" value="RHODANESE_3"/>
    <property type="match status" value="1"/>
</dbReference>
<feature type="domain" description="Rhodanese" evidence="2">
    <location>
        <begin position="53"/>
        <end position="143"/>
    </location>
</feature>
<reference evidence="3 4" key="1">
    <citation type="submission" date="2018-10" db="EMBL/GenBank/DDBJ databases">
        <title>Dokdonia luteus sp. nov., isolated from sea water.</title>
        <authorList>
            <person name="Zhou L.Y."/>
            <person name="Du Z.J."/>
        </authorList>
    </citation>
    <scope>NUCLEOTIDE SEQUENCE [LARGE SCALE GENOMIC DNA]</scope>
    <source>
        <strain evidence="3 4">SH27</strain>
    </source>
</reference>
<feature type="signal peptide" evidence="1">
    <location>
        <begin position="1"/>
        <end position="24"/>
    </location>
</feature>
<dbReference type="OrthoDB" id="598065at2"/>
<dbReference type="PANTHER" id="PTHR43031">
    <property type="entry name" value="FAD-DEPENDENT OXIDOREDUCTASE"/>
    <property type="match status" value="1"/>
</dbReference>
<keyword evidence="4" id="KW-1185">Reference proteome</keyword>
<dbReference type="SUPFAM" id="SSF52821">
    <property type="entry name" value="Rhodanese/Cell cycle control phosphatase"/>
    <property type="match status" value="1"/>
</dbReference>
<dbReference type="PANTHER" id="PTHR43031:SF1">
    <property type="entry name" value="PYRIDINE NUCLEOTIDE-DISULPHIDE OXIDOREDUCTASE"/>
    <property type="match status" value="1"/>
</dbReference>
<dbReference type="Gene3D" id="3.40.250.10">
    <property type="entry name" value="Rhodanese-like domain"/>
    <property type="match status" value="1"/>
</dbReference>
<dbReference type="InterPro" id="IPR050229">
    <property type="entry name" value="GlpE_sulfurtransferase"/>
</dbReference>
<evidence type="ECO:0000256" key="1">
    <source>
        <dbReference type="SAM" id="SignalP"/>
    </source>
</evidence>
<gene>
    <name evidence="3" type="ORF">EAX61_04555</name>
</gene>
<name>A0A3M0GED9_9FLAO</name>
<sequence>MNKIKLYKVKIYLSILLLLSFATAIGQTDIDVLLKQYNTRSVPYISVQELKMGAENYLILDTRKKEEYEVSHIPNAIWVSEKVNDSIYSFAKADKSKPIVVYCSVGIRSEDFGEKLKKLGYTDVQNLYGSIFAWKDEGYDVVNAQGKVTDSVHVYSKVWGKYLKTGKKVY</sequence>
<dbReference type="Pfam" id="PF00581">
    <property type="entry name" value="Rhodanese"/>
    <property type="match status" value="1"/>
</dbReference>
<keyword evidence="1" id="KW-0732">Signal</keyword>
<evidence type="ECO:0000259" key="2">
    <source>
        <dbReference type="PROSITE" id="PS50206"/>
    </source>
</evidence>
<dbReference type="CDD" id="cd00158">
    <property type="entry name" value="RHOD"/>
    <property type="match status" value="1"/>
</dbReference>
<comment type="caution">
    <text evidence="3">The sequence shown here is derived from an EMBL/GenBank/DDBJ whole genome shotgun (WGS) entry which is preliminary data.</text>
</comment>